<dbReference type="InterPro" id="IPR002937">
    <property type="entry name" value="Amino_oxidase"/>
</dbReference>
<dbReference type="Pfam" id="PF01593">
    <property type="entry name" value="Amino_oxidase"/>
    <property type="match status" value="1"/>
</dbReference>
<dbReference type="SUPFAM" id="SSF51905">
    <property type="entry name" value="FAD/NAD(P)-binding domain"/>
    <property type="match status" value="1"/>
</dbReference>
<gene>
    <name evidence="2" type="ORF">B0T25DRAFT_603294</name>
</gene>
<reference evidence="2" key="2">
    <citation type="submission" date="2023-06" db="EMBL/GenBank/DDBJ databases">
        <authorList>
            <consortium name="Lawrence Berkeley National Laboratory"/>
            <person name="Haridas S."/>
            <person name="Hensen N."/>
            <person name="Bonometti L."/>
            <person name="Westerberg I."/>
            <person name="Brannstrom I.O."/>
            <person name="Guillou S."/>
            <person name="Cros-Aarteil S."/>
            <person name="Calhoun S."/>
            <person name="Kuo A."/>
            <person name="Mondo S."/>
            <person name="Pangilinan J."/>
            <person name="Riley R."/>
            <person name="Labutti K."/>
            <person name="Andreopoulos B."/>
            <person name="Lipzen A."/>
            <person name="Chen C."/>
            <person name="Yanf M."/>
            <person name="Daum C."/>
            <person name="Ng V."/>
            <person name="Clum A."/>
            <person name="Steindorff A."/>
            <person name="Ohm R."/>
            <person name="Martin F."/>
            <person name="Silar P."/>
            <person name="Natvig D."/>
            <person name="Lalanne C."/>
            <person name="Gautier V."/>
            <person name="Ament-Velasquez S.L."/>
            <person name="Kruys A."/>
            <person name="Hutchinson M.I."/>
            <person name="Powell A.J."/>
            <person name="Barry K."/>
            <person name="Miller A.N."/>
            <person name="Grigoriev I.V."/>
            <person name="Debuchy R."/>
            <person name="Gladieux P."/>
            <person name="Thoren M.H."/>
            <person name="Johannesson H."/>
        </authorList>
    </citation>
    <scope>NUCLEOTIDE SEQUENCE</scope>
    <source>
        <strain evidence="2">CBS 955.72</strain>
    </source>
</reference>
<evidence type="ECO:0000259" key="1">
    <source>
        <dbReference type="Pfam" id="PF01593"/>
    </source>
</evidence>
<dbReference type="InterPro" id="IPR036188">
    <property type="entry name" value="FAD/NAD-bd_sf"/>
</dbReference>
<evidence type="ECO:0000313" key="3">
    <source>
        <dbReference type="Proteomes" id="UP001275084"/>
    </source>
</evidence>
<dbReference type="GO" id="GO:0009063">
    <property type="term" value="P:amino acid catabolic process"/>
    <property type="evidence" value="ECO:0007669"/>
    <property type="project" value="TreeGrafter"/>
</dbReference>
<keyword evidence="3" id="KW-1185">Reference proteome</keyword>
<name>A0AAJ0HKU2_9PEZI</name>
<dbReference type="EMBL" id="JAUIQD010000003">
    <property type="protein sequence ID" value="KAK3356737.1"/>
    <property type="molecule type" value="Genomic_DNA"/>
</dbReference>
<organism evidence="2 3">
    <name type="scientific">Lasiosphaeria hispida</name>
    <dbReference type="NCBI Taxonomy" id="260671"/>
    <lineage>
        <taxon>Eukaryota</taxon>
        <taxon>Fungi</taxon>
        <taxon>Dikarya</taxon>
        <taxon>Ascomycota</taxon>
        <taxon>Pezizomycotina</taxon>
        <taxon>Sordariomycetes</taxon>
        <taxon>Sordariomycetidae</taxon>
        <taxon>Sordariales</taxon>
        <taxon>Lasiosphaeriaceae</taxon>
        <taxon>Lasiosphaeria</taxon>
    </lineage>
</organism>
<evidence type="ECO:0000313" key="2">
    <source>
        <dbReference type="EMBL" id="KAK3356737.1"/>
    </source>
</evidence>
<dbReference type="Gene3D" id="3.90.660.10">
    <property type="match status" value="1"/>
</dbReference>
<dbReference type="GO" id="GO:0001716">
    <property type="term" value="F:L-amino-acid oxidase activity"/>
    <property type="evidence" value="ECO:0007669"/>
    <property type="project" value="TreeGrafter"/>
</dbReference>
<sequence length="701" mass="78744">MPYLRLPADHDKGLSIREQYAFAHTVKEINEVVASEEHLGELLGGSLVPESDGLPDLPDIAPSVGRHGGDGPANVVGQPNKVAIVGAGVTGLFLGMMLDYLNSTIPDFNIDYDIFEAGEDTRVGGRLFTYNFPSRLPKNPPGPHDYYDVGGMRFPQNPVMQRVFELFDWLEMPYVTKDKFRTDTPNGSLIPYSMTNTNNKGQNEPFRYNDITRWGSYLDIAAEAEGCDAFGFNKDRHDPQIPPALLKMEPSNVVNVAIKKLREALQRDAEHNGHEGWDELMKYDKYTTREWMATSHWQQENCQKDLTLPPFNANTVNFLETMNGGTDWYDQAFSETVLESLDFDYANTDKEAEKYPWWCIMGGAQQLPILMEKKLTSKPTYNSTVSAIRAISEPGSDWQMEISLKNTTPCSEPLRYNGVFNTTTLGCLRRIDTTGCDITNGAKMAFRSLAYGQSCKVGIKFSHAWWIHSLPAERRITSGGLGHSDLHIRTVVYPSYNIHDDKTQPAVLLVSYTWQQDAERVGALISPNSPAGENELRELLITELARLHRTTPEEEKDLFKLISDSYRDHYAHDWSHDPNTAGAFAFFRAQQFSTLWPKIVQPADNLVFAGEAASPHHAWVVGAIESAVVALYSWLYSRMGIPGAAEAVKLIDGTDKAPEEKVPFLGLPGYMPKKQARYLGLISAARREKVDMERQRGLEMR</sequence>
<reference evidence="2" key="1">
    <citation type="journal article" date="2023" name="Mol. Phylogenet. Evol.">
        <title>Genome-scale phylogeny and comparative genomics of the fungal order Sordariales.</title>
        <authorList>
            <person name="Hensen N."/>
            <person name="Bonometti L."/>
            <person name="Westerberg I."/>
            <person name="Brannstrom I.O."/>
            <person name="Guillou S."/>
            <person name="Cros-Aarteil S."/>
            <person name="Calhoun S."/>
            <person name="Haridas S."/>
            <person name="Kuo A."/>
            <person name="Mondo S."/>
            <person name="Pangilinan J."/>
            <person name="Riley R."/>
            <person name="LaButti K."/>
            <person name="Andreopoulos B."/>
            <person name="Lipzen A."/>
            <person name="Chen C."/>
            <person name="Yan M."/>
            <person name="Daum C."/>
            <person name="Ng V."/>
            <person name="Clum A."/>
            <person name="Steindorff A."/>
            <person name="Ohm R.A."/>
            <person name="Martin F."/>
            <person name="Silar P."/>
            <person name="Natvig D.O."/>
            <person name="Lalanne C."/>
            <person name="Gautier V."/>
            <person name="Ament-Velasquez S.L."/>
            <person name="Kruys A."/>
            <person name="Hutchinson M.I."/>
            <person name="Powell A.J."/>
            <person name="Barry K."/>
            <person name="Miller A.N."/>
            <person name="Grigoriev I.V."/>
            <person name="Debuchy R."/>
            <person name="Gladieux P."/>
            <person name="Hiltunen Thoren M."/>
            <person name="Johannesson H."/>
        </authorList>
    </citation>
    <scope>NUCLEOTIDE SEQUENCE</scope>
    <source>
        <strain evidence="2">CBS 955.72</strain>
    </source>
</reference>
<dbReference type="SUPFAM" id="SSF54373">
    <property type="entry name" value="FAD-linked reductases, C-terminal domain"/>
    <property type="match status" value="1"/>
</dbReference>
<dbReference type="InterPro" id="IPR050281">
    <property type="entry name" value="Flavin_monoamine_oxidase"/>
</dbReference>
<protein>
    <recommendedName>
        <fullName evidence="1">Amine oxidase domain-containing protein</fullName>
    </recommendedName>
</protein>
<proteinExistence type="predicted"/>
<dbReference type="Gene3D" id="1.10.10.1620">
    <property type="match status" value="1"/>
</dbReference>
<dbReference type="AlphaFoldDB" id="A0AAJ0HKU2"/>
<comment type="caution">
    <text evidence="2">The sequence shown here is derived from an EMBL/GenBank/DDBJ whole genome shotgun (WGS) entry which is preliminary data.</text>
</comment>
<dbReference type="Proteomes" id="UP001275084">
    <property type="component" value="Unassembled WGS sequence"/>
</dbReference>
<dbReference type="PANTHER" id="PTHR10742">
    <property type="entry name" value="FLAVIN MONOAMINE OXIDASE"/>
    <property type="match status" value="1"/>
</dbReference>
<dbReference type="PANTHER" id="PTHR10742:SF342">
    <property type="entry name" value="AMINE OXIDASE"/>
    <property type="match status" value="1"/>
</dbReference>
<accession>A0AAJ0HKU2</accession>
<feature type="domain" description="Amine oxidase" evidence="1">
    <location>
        <begin position="109"/>
        <end position="628"/>
    </location>
</feature>